<sequence length="157" mass="17202">MKVGSCEAEVSCCLHHYSRLERHSVGLTQVSARIQSFDSFDLNVGKRGLDTDARAIRSGDRAKIGLRVLSPGSIPQLNLSSWGGWWGAQASPCLPEITASVEMLHSARAALGWAETVDMRVYQRLSSREETEEERVKAGSEGCTSVLLVSSRGYRFS</sequence>
<dbReference type="Proteomes" id="UP001283361">
    <property type="component" value="Unassembled WGS sequence"/>
</dbReference>
<evidence type="ECO:0000313" key="1">
    <source>
        <dbReference type="EMBL" id="KAK3803988.1"/>
    </source>
</evidence>
<keyword evidence="2" id="KW-1185">Reference proteome</keyword>
<name>A0AAE1BD84_9GAST</name>
<dbReference type="EMBL" id="JAWDGP010000067">
    <property type="protein sequence ID" value="KAK3803988.1"/>
    <property type="molecule type" value="Genomic_DNA"/>
</dbReference>
<gene>
    <name evidence="1" type="ORF">RRG08_066224</name>
</gene>
<accession>A0AAE1BD84</accession>
<organism evidence="1 2">
    <name type="scientific">Elysia crispata</name>
    <name type="common">lettuce slug</name>
    <dbReference type="NCBI Taxonomy" id="231223"/>
    <lineage>
        <taxon>Eukaryota</taxon>
        <taxon>Metazoa</taxon>
        <taxon>Spiralia</taxon>
        <taxon>Lophotrochozoa</taxon>
        <taxon>Mollusca</taxon>
        <taxon>Gastropoda</taxon>
        <taxon>Heterobranchia</taxon>
        <taxon>Euthyneura</taxon>
        <taxon>Panpulmonata</taxon>
        <taxon>Sacoglossa</taxon>
        <taxon>Placobranchoidea</taxon>
        <taxon>Plakobranchidae</taxon>
        <taxon>Elysia</taxon>
    </lineage>
</organism>
<reference evidence="1" key="1">
    <citation type="journal article" date="2023" name="G3 (Bethesda)">
        <title>A reference genome for the long-term kleptoplast-retaining sea slug Elysia crispata morphotype clarki.</title>
        <authorList>
            <person name="Eastman K.E."/>
            <person name="Pendleton A.L."/>
            <person name="Shaikh M.A."/>
            <person name="Suttiyut T."/>
            <person name="Ogas R."/>
            <person name="Tomko P."/>
            <person name="Gavelis G."/>
            <person name="Widhalm J.R."/>
            <person name="Wisecaver J.H."/>
        </authorList>
    </citation>
    <scope>NUCLEOTIDE SEQUENCE</scope>
    <source>
        <strain evidence="1">ECLA1</strain>
    </source>
</reference>
<comment type="caution">
    <text evidence="1">The sequence shown here is derived from an EMBL/GenBank/DDBJ whole genome shotgun (WGS) entry which is preliminary data.</text>
</comment>
<protein>
    <submittedName>
        <fullName evidence="1">Uncharacterized protein</fullName>
    </submittedName>
</protein>
<evidence type="ECO:0000313" key="2">
    <source>
        <dbReference type="Proteomes" id="UP001283361"/>
    </source>
</evidence>
<dbReference type="AlphaFoldDB" id="A0AAE1BD84"/>
<proteinExistence type="predicted"/>